<dbReference type="Proteomes" id="UP000309174">
    <property type="component" value="Unassembled WGS sequence"/>
</dbReference>
<accession>A0A5C4JAL4</accession>
<keyword evidence="4" id="KW-1185">Reference proteome</keyword>
<feature type="compositionally biased region" description="Low complexity" evidence="1">
    <location>
        <begin position="117"/>
        <end position="128"/>
    </location>
</feature>
<keyword evidence="2" id="KW-0472">Membrane</keyword>
<keyword evidence="2" id="KW-1133">Transmembrane helix</keyword>
<feature type="compositionally biased region" description="Basic and acidic residues" evidence="1">
    <location>
        <begin position="25"/>
        <end position="34"/>
    </location>
</feature>
<protein>
    <submittedName>
        <fullName evidence="3">Uncharacterized protein</fullName>
    </submittedName>
</protein>
<dbReference type="RefSeq" id="WP_138646706.1">
    <property type="nucleotide sequence ID" value="NZ_VCKW01000100.1"/>
</dbReference>
<gene>
    <name evidence="3" type="ORF">ETD83_20235</name>
</gene>
<keyword evidence="2" id="KW-0812">Transmembrane</keyword>
<feature type="transmembrane region" description="Helical" evidence="2">
    <location>
        <begin position="69"/>
        <end position="91"/>
    </location>
</feature>
<feature type="compositionally biased region" description="Basic residues" evidence="1">
    <location>
        <begin position="35"/>
        <end position="62"/>
    </location>
</feature>
<reference evidence="3 4" key="1">
    <citation type="submission" date="2019-05" db="EMBL/GenBank/DDBJ databases">
        <title>Draft genome sequence of Actinomadura sp. 14C53.</title>
        <authorList>
            <person name="Saricaoglu S."/>
            <person name="Isik K."/>
        </authorList>
    </citation>
    <scope>NUCLEOTIDE SEQUENCE [LARGE SCALE GENOMIC DNA]</scope>
    <source>
        <strain evidence="3 4">14C53</strain>
    </source>
</reference>
<dbReference type="EMBL" id="VCKW01000100">
    <property type="protein sequence ID" value="TMQ97464.1"/>
    <property type="molecule type" value="Genomic_DNA"/>
</dbReference>
<evidence type="ECO:0000256" key="2">
    <source>
        <dbReference type="SAM" id="Phobius"/>
    </source>
</evidence>
<feature type="region of interest" description="Disordered" evidence="1">
    <location>
        <begin position="100"/>
        <end position="128"/>
    </location>
</feature>
<sequence>MAADFDEPVFDDDFVRSATFTEPSASERARSPGRRERRRDRRAARRAARSGVLRFRRPRRGRREPSHRMAVFQVLAGILVLFAISFALWWWNSGARDTEEPVRPVVPTVPNSPAPVPTTAAPSGIPEV</sequence>
<evidence type="ECO:0000313" key="3">
    <source>
        <dbReference type="EMBL" id="TMQ97464.1"/>
    </source>
</evidence>
<proteinExistence type="predicted"/>
<feature type="region of interest" description="Disordered" evidence="1">
    <location>
        <begin position="14"/>
        <end position="66"/>
    </location>
</feature>
<dbReference type="AlphaFoldDB" id="A0A5C4JAL4"/>
<evidence type="ECO:0000313" key="4">
    <source>
        <dbReference type="Proteomes" id="UP000309174"/>
    </source>
</evidence>
<comment type="caution">
    <text evidence="3">The sequence shown here is derived from an EMBL/GenBank/DDBJ whole genome shotgun (WGS) entry which is preliminary data.</text>
</comment>
<evidence type="ECO:0000256" key="1">
    <source>
        <dbReference type="SAM" id="MobiDB-lite"/>
    </source>
</evidence>
<name>A0A5C4JAL4_9ACTN</name>
<organism evidence="3 4">
    <name type="scientific">Actinomadura soli</name>
    <dbReference type="NCBI Taxonomy" id="2508997"/>
    <lineage>
        <taxon>Bacteria</taxon>
        <taxon>Bacillati</taxon>
        <taxon>Actinomycetota</taxon>
        <taxon>Actinomycetes</taxon>
        <taxon>Streptosporangiales</taxon>
        <taxon>Thermomonosporaceae</taxon>
        <taxon>Actinomadura</taxon>
    </lineage>
</organism>